<organism evidence="1 2">
    <name type="scientific">Isoalcanivorax beigongshangi</name>
    <dbReference type="NCBI Taxonomy" id="3238810"/>
    <lineage>
        <taxon>Bacteria</taxon>
        <taxon>Pseudomonadati</taxon>
        <taxon>Pseudomonadota</taxon>
        <taxon>Gammaproteobacteria</taxon>
        <taxon>Oceanospirillales</taxon>
        <taxon>Alcanivoracaceae</taxon>
        <taxon>Isoalcanivorax</taxon>
    </lineage>
</organism>
<accession>A0ABV4AGL6</accession>
<name>A0ABV4AGL6_9GAMM</name>
<reference evidence="1 2" key="1">
    <citation type="submission" date="2024-07" db="EMBL/GenBank/DDBJ databases">
        <authorList>
            <person name="Ren Q."/>
        </authorList>
    </citation>
    <scope>NUCLEOTIDE SEQUENCE [LARGE SCALE GENOMIC DNA]</scope>
    <source>
        <strain evidence="1 2">REN37</strain>
    </source>
</reference>
<evidence type="ECO:0000313" key="2">
    <source>
        <dbReference type="Proteomes" id="UP001562065"/>
    </source>
</evidence>
<evidence type="ECO:0000313" key="1">
    <source>
        <dbReference type="EMBL" id="MEY1661687.1"/>
    </source>
</evidence>
<keyword evidence="2" id="KW-1185">Reference proteome</keyword>
<sequence length="89" mass="9997">MQDQEQLEEEFARRKLVEAVENQIADGHPREAGLVLMALLSKGLERDDVLWAMAQVLAEHISQAMASDQPFDLNGYARDLLALTTEDDD</sequence>
<gene>
    <name evidence="1" type="ORF">AB5I84_05930</name>
</gene>
<evidence type="ECO:0008006" key="3">
    <source>
        <dbReference type="Google" id="ProtNLM"/>
    </source>
</evidence>
<dbReference type="EMBL" id="JBGCUO010000001">
    <property type="protein sequence ID" value="MEY1661687.1"/>
    <property type="molecule type" value="Genomic_DNA"/>
</dbReference>
<protein>
    <recommendedName>
        <fullName evidence="3">DUF1841 family protein</fullName>
    </recommendedName>
</protein>
<comment type="caution">
    <text evidence="1">The sequence shown here is derived from an EMBL/GenBank/DDBJ whole genome shotgun (WGS) entry which is preliminary data.</text>
</comment>
<dbReference type="RefSeq" id="WP_369454937.1">
    <property type="nucleotide sequence ID" value="NZ_JBGCUO010000001.1"/>
</dbReference>
<dbReference type="Proteomes" id="UP001562065">
    <property type="component" value="Unassembled WGS sequence"/>
</dbReference>
<proteinExistence type="predicted"/>